<dbReference type="RefSeq" id="WP_138088607.1">
    <property type="nucleotide sequence ID" value="NZ_VAUV01000025.1"/>
</dbReference>
<dbReference type="GO" id="GO:0009103">
    <property type="term" value="P:lipopolysaccharide biosynthetic process"/>
    <property type="evidence" value="ECO:0007669"/>
    <property type="project" value="TreeGrafter"/>
</dbReference>
<dbReference type="OrthoDB" id="9797829at2"/>
<dbReference type="AlphaFoldDB" id="A0A5R8K7V0"/>
<reference evidence="4 5" key="1">
    <citation type="submission" date="2019-05" db="EMBL/GenBank/DDBJ databases">
        <title>Verrucobacter flavum gen. nov., sp. nov. a new member of the family Verrucomicrobiaceae.</title>
        <authorList>
            <person name="Szuroczki S."/>
            <person name="Abbaszade G."/>
            <person name="Szabo A."/>
            <person name="Felfoldi T."/>
            <person name="Schumann P."/>
            <person name="Boka K."/>
            <person name="Keki Z."/>
            <person name="Toumi M."/>
            <person name="Toth E."/>
        </authorList>
    </citation>
    <scope>NUCLEOTIDE SEQUENCE [LARGE SCALE GENOMIC DNA]</scope>
    <source>
        <strain evidence="4 5">MG-N-17</strain>
    </source>
</reference>
<sequence>MKILLVGNYRTDRQESMQRFAALLEAGLVASGVGIEVRMIRPEPVFGRLKPAAYGVGKWLGYLDKFLLFPWRLRKAARWADVVHVCDHSNAFYTADVGSTPVLVTCHDLLAVRGGLGEDTDCPASYAGRILQRWILAGLRKATWIACDSTYTQDDLRRLTDEDRVSRSSVVLLGLNQPFRKLTEEESRQRLLEVEGLDLEVPYLLCVGRNLRRKNRDGMLRLMARLKGRWHGRLVIAGEPLDEGLEKLKDELGVGEQVVKIIKPSHEVLEALYNRAYALLFLSRFEGFGWPVVEAQTCGCPVICSDRTSVPEVAGDAALVVDIDEVESVAAAVLKLEDGAQRADLIKRGLQNAPRFLAQRMMDDYLQLYQKLCDKSGR</sequence>
<dbReference type="InterPro" id="IPR028098">
    <property type="entry name" value="Glyco_trans_4-like_N"/>
</dbReference>
<keyword evidence="1 4" id="KW-0808">Transferase</keyword>
<feature type="domain" description="Glycosyltransferase subfamily 4-like N-terminal" evidence="3">
    <location>
        <begin position="58"/>
        <end position="164"/>
    </location>
</feature>
<dbReference type="CDD" id="cd03809">
    <property type="entry name" value="GT4_MtfB-like"/>
    <property type="match status" value="1"/>
</dbReference>
<dbReference type="PANTHER" id="PTHR46401:SF2">
    <property type="entry name" value="GLYCOSYLTRANSFERASE WBBK-RELATED"/>
    <property type="match status" value="1"/>
</dbReference>
<dbReference type="Pfam" id="PF00534">
    <property type="entry name" value="Glycos_transf_1"/>
    <property type="match status" value="1"/>
</dbReference>
<dbReference type="InterPro" id="IPR001296">
    <property type="entry name" value="Glyco_trans_1"/>
</dbReference>
<dbReference type="PANTHER" id="PTHR46401">
    <property type="entry name" value="GLYCOSYLTRANSFERASE WBBK-RELATED"/>
    <property type="match status" value="1"/>
</dbReference>
<dbReference type="Pfam" id="PF13439">
    <property type="entry name" value="Glyco_transf_4"/>
    <property type="match status" value="1"/>
</dbReference>
<dbReference type="Proteomes" id="UP000306196">
    <property type="component" value="Unassembled WGS sequence"/>
</dbReference>
<feature type="domain" description="Glycosyl transferase family 1" evidence="2">
    <location>
        <begin position="190"/>
        <end position="349"/>
    </location>
</feature>
<organism evidence="4 5">
    <name type="scientific">Phragmitibacter flavus</name>
    <dbReference type="NCBI Taxonomy" id="2576071"/>
    <lineage>
        <taxon>Bacteria</taxon>
        <taxon>Pseudomonadati</taxon>
        <taxon>Verrucomicrobiota</taxon>
        <taxon>Verrucomicrobiia</taxon>
        <taxon>Verrucomicrobiales</taxon>
        <taxon>Verrucomicrobiaceae</taxon>
        <taxon>Phragmitibacter</taxon>
    </lineage>
</organism>
<comment type="caution">
    <text evidence="4">The sequence shown here is derived from an EMBL/GenBank/DDBJ whole genome shotgun (WGS) entry which is preliminary data.</text>
</comment>
<evidence type="ECO:0000313" key="4">
    <source>
        <dbReference type="EMBL" id="TLD68416.1"/>
    </source>
</evidence>
<evidence type="ECO:0000313" key="5">
    <source>
        <dbReference type="Proteomes" id="UP000306196"/>
    </source>
</evidence>
<accession>A0A5R8K7V0</accession>
<keyword evidence="5" id="KW-1185">Reference proteome</keyword>
<dbReference type="Gene3D" id="3.40.50.2000">
    <property type="entry name" value="Glycogen Phosphorylase B"/>
    <property type="match status" value="2"/>
</dbReference>
<gene>
    <name evidence="4" type="ORF">FEM03_22690</name>
</gene>
<proteinExistence type="predicted"/>
<dbReference type="SUPFAM" id="SSF53756">
    <property type="entry name" value="UDP-Glycosyltransferase/glycogen phosphorylase"/>
    <property type="match status" value="1"/>
</dbReference>
<name>A0A5R8K7V0_9BACT</name>
<dbReference type="GO" id="GO:0016757">
    <property type="term" value="F:glycosyltransferase activity"/>
    <property type="evidence" value="ECO:0007669"/>
    <property type="project" value="InterPro"/>
</dbReference>
<evidence type="ECO:0000256" key="1">
    <source>
        <dbReference type="ARBA" id="ARBA00022679"/>
    </source>
</evidence>
<protein>
    <submittedName>
        <fullName evidence="4">Glycosyltransferase family 4 protein</fullName>
    </submittedName>
</protein>
<evidence type="ECO:0000259" key="2">
    <source>
        <dbReference type="Pfam" id="PF00534"/>
    </source>
</evidence>
<evidence type="ECO:0000259" key="3">
    <source>
        <dbReference type="Pfam" id="PF13439"/>
    </source>
</evidence>
<dbReference type="EMBL" id="VAUV01000025">
    <property type="protein sequence ID" value="TLD68416.1"/>
    <property type="molecule type" value="Genomic_DNA"/>
</dbReference>